<feature type="transmembrane region" description="Helical" evidence="1">
    <location>
        <begin position="55"/>
        <end position="79"/>
    </location>
</feature>
<keyword evidence="1" id="KW-0812">Transmembrane</keyword>
<gene>
    <name evidence="2" type="ORF">Aph01nite_59460</name>
</gene>
<evidence type="ECO:0000313" key="2">
    <source>
        <dbReference type="EMBL" id="GIH27636.1"/>
    </source>
</evidence>
<dbReference type="Proteomes" id="UP000640052">
    <property type="component" value="Unassembled WGS sequence"/>
</dbReference>
<feature type="transmembrane region" description="Helical" evidence="1">
    <location>
        <begin position="108"/>
        <end position="130"/>
    </location>
</feature>
<dbReference type="EMBL" id="BOOA01000059">
    <property type="protein sequence ID" value="GIH27636.1"/>
    <property type="molecule type" value="Genomic_DNA"/>
</dbReference>
<name>A0A919QGU2_9ACTN</name>
<keyword evidence="3" id="KW-1185">Reference proteome</keyword>
<keyword evidence="1" id="KW-1133">Transmembrane helix</keyword>
<protein>
    <submittedName>
        <fullName evidence="2">Uncharacterized protein</fullName>
    </submittedName>
</protein>
<keyword evidence="1" id="KW-0472">Membrane</keyword>
<evidence type="ECO:0000313" key="3">
    <source>
        <dbReference type="Proteomes" id="UP000640052"/>
    </source>
</evidence>
<sequence length="136" mass="14470">MEHPQKELPKLAASDLADTPKAAYPICDRYEVLVRFANLSSRLSSPSKERQMRTVVAVIAGLVGAGLGLGAGYLAWLLLWSLPWLSDPVVTENGVTTINDPFDALGKLLTYIGFPAVGALFGAAILFGLARGTAKK</sequence>
<comment type="caution">
    <text evidence="2">The sequence shown here is derived from an EMBL/GenBank/DDBJ whole genome shotgun (WGS) entry which is preliminary data.</text>
</comment>
<reference evidence="2" key="1">
    <citation type="submission" date="2021-01" db="EMBL/GenBank/DDBJ databases">
        <title>Whole genome shotgun sequence of Acrocarpospora phusangensis NBRC 108782.</title>
        <authorList>
            <person name="Komaki H."/>
            <person name="Tamura T."/>
        </authorList>
    </citation>
    <scope>NUCLEOTIDE SEQUENCE</scope>
    <source>
        <strain evidence="2">NBRC 108782</strain>
    </source>
</reference>
<accession>A0A919QGU2</accession>
<organism evidence="2 3">
    <name type="scientific">Acrocarpospora phusangensis</name>
    <dbReference type="NCBI Taxonomy" id="1070424"/>
    <lineage>
        <taxon>Bacteria</taxon>
        <taxon>Bacillati</taxon>
        <taxon>Actinomycetota</taxon>
        <taxon>Actinomycetes</taxon>
        <taxon>Streptosporangiales</taxon>
        <taxon>Streptosporangiaceae</taxon>
        <taxon>Acrocarpospora</taxon>
    </lineage>
</organism>
<evidence type="ECO:0000256" key="1">
    <source>
        <dbReference type="SAM" id="Phobius"/>
    </source>
</evidence>
<dbReference type="AlphaFoldDB" id="A0A919QGU2"/>
<proteinExistence type="predicted"/>